<gene>
    <name evidence="1" type="primary">hypothetical protein</name>
</gene>
<evidence type="ECO:0000313" key="2">
    <source>
        <dbReference type="Proteomes" id="UP001162227"/>
    </source>
</evidence>
<reference evidence="1" key="2">
    <citation type="submission" date="2019-05" db="EMBL/GenBank/DDBJ databases">
        <authorList>
            <person name="Sutherland M."/>
            <person name="Sarker S."/>
            <person name="Raidal S.R."/>
        </authorList>
    </citation>
    <scope>NUCLEOTIDE SEQUENCE</scope>
    <source>
        <strain evidence="1">PsHV 5</strain>
    </source>
</reference>
<dbReference type="GeneID" id="80541358"/>
<accession>A0A5P9JTF9</accession>
<dbReference type="EMBL" id="MK955929">
    <property type="protein sequence ID" value="QFU14555.1"/>
    <property type="molecule type" value="Genomic_DNA"/>
</dbReference>
<organism evidence="1 2">
    <name type="scientific">Psittacid alphaherpesvirus 5</name>
    <dbReference type="NCBI Taxonomy" id="2972693"/>
    <lineage>
        <taxon>Viruses</taxon>
        <taxon>Duplodnaviria</taxon>
        <taxon>Heunggongvirae</taxon>
        <taxon>Peploviricota</taxon>
        <taxon>Herviviricetes</taxon>
        <taxon>Herpesvirales</taxon>
        <taxon>Orthoherpesviridae</taxon>
        <taxon>Alphaherpesvirinae</taxon>
        <taxon>Iltovirus</taxon>
        <taxon>Iltovirus psittacidalpha5</taxon>
    </lineage>
</organism>
<dbReference type="Proteomes" id="UP001162227">
    <property type="component" value="Segment"/>
</dbReference>
<sequence>MTRRVIHLIAALCPCTSDRRDSCSNRRTQRASQTKLLLQAVMRLNAFSWKHLLDGLCGDRRRDAPS</sequence>
<proteinExistence type="predicted"/>
<protein>
    <submittedName>
        <fullName evidence="1">Uncharacterized protein</fullName>
    </submittedName>
</protein>
<reference evidence="1" key="1">
    <citation type="journal article" date="2019" name="Vet. Microbiol.">
        <title>Molecular and microscopic characterisation of a novel pathogenic herpesvirus from Indian ringneck parrots (Psittacula krameri).</title>
        <authorList>
            <person name="Sutherland M."/>
            <person name="Sarker S."/>
            <person name="Raidal S.R."/>
        </authorList>
    </citation>
    <scope>NUCLEOTIDE SEQUENCE</scope>
    <source>
        <strain evidence="1">PsHV 5</strain>
    </source>
</reference>
<name>A0A5P9JTF9_9ALPH</name>
<evidence type="ECO:0000313" key="1">
    <source>
        <dbReference type="EMBL" id="QFU14555.1"/>
    </source>
</evidence>
<keyword evidence="2" id="KW-1185">Reference proteome</keyword>
<dbReference type="KEGG" id="vg:80541358"/>
<dbReference type="RefSeq" id="YP_010802585.1">
    <property type="nucleotide sequence ID" value="NC_077028.1"/>
</dbReference>